<evidence type="ECO:0000259" key="3">
    <source>
        <dbReference type="SMART" id="SM00409"/>
    </source>
</evidence>
<dbReference type="OrthoDB" id="9899013at2759"/>
<dbReference type="Pfam" id="PF07686">
    <property type="entry name" value="V-set"/>
    <property type="match status" value="1"/>
</dbReference>
<reference evidence="5" key="1">
    <citation type="submission" date="2025-08" db="UniProtKB">
        <authorList>
            <consortium name="RefSeq"/>
        </authorList>
    </citation>
    <scope>IDENTIFICATION</scope>
</reference>
<evidence type="ECO:0000256" key="2">
    <source>
        <dbReference type="SAM" id="SignalP"/>
    </source>
</evidence>
<dbReference type="GeneID" id="108506215"/>
<feature type="transmembrane region" description="Helical" evidence="1">
    <location>
        <begin position="270"/>
        <end position="294"/>
    </location>
</feature>
<feature type="domain" description="Immunoglobulin" evidence="3">
    <location>
        <begin position="32"/>
        <end position="137"/>
    </location>
</feature>
<evidence type="ECO:0000313" key="5">
    <source>
        <dbReference type="RefSeq" id="XP_017688476.1"/>
    </source>
</evidence>
<feature type="domain" description="Immunoglobulin" evidence="3">
    <location>
        <begin position="148"/>
        <end position="254"/>
    </location>
</feature>
<keyword evidence="1" id="KW-0472">Membrane</keyword>
<keyword evidence="1" id="KW-1133">Transmembrane helix</keyword>
<gene>
    <name evidence="5" type="primary">LOC108506215</name>
</gene>
<protein>
    <submittedName>
        <fullName evidence="5">T-cell antigen CD7-like</fullName>
    </submittedName>
</protein>
<dbReference type="InterPro" id="IPR039090">
    <property type="entry name" value="CD7"/>
</dbReference>
<feature type="signal peptide" evidence="2">
    <location>
        <begin position="1"/>
        <end position="26"/>
    </location>
</feature>
<name>A0A6J0IR85_9PASS</name>
<dbReference type="InterPro" id="IPR003599">
    <property type="entry name" value="Ig_sub"/>
</dbReference>
<dbReference type="Proteomes" id="UP000504624">
    <property type="component" value="Unplaced"/>
</dbReference>
<dbReference type="PANTHER" id="PTHR15343">
    <property type="entry name" value="CD7"/>
    <property type="match status" value="1"/>
</dbReference>
<dbReference type="Gene3D" id="2.60.40.10">
    <property type="entry name" value="Immunoglobulins"/>
    <property type="match status" value="2"/>
</dbReference>
<dbReference type="PANTHER" id="PTHR15343:SF0">
    <property type="entry name" value="T-CELL ANTIGEN CD7"/>
    <property type="match status" value="1"/>
</dbReference>
<keyword evidence="2" id="KW-0732">Signal</keyword>
<dbReference type="InterPro" id="IPR013783">
    <property type="entry name" value="Ig-like_fold"/>
</dbReference>
<dbReference type="AlphaFoldDB" id="A0A6J0IR85"/>
<evidence type="ECO:0000256" key="1">
    <source>
        <dbReference type="SAM" id="Phobius"/>
    </source>
</evidence>
<dbReference type="GO" id="GO:0016020">
    <property type="term" value="C:membrane"/>
    <property type="evidence" value="ECO:0007669"/>
    <property type="project" value="InterPro"/>
</dbReference>
<dbReference type="RefSeq" id="XP_017688476.1">
    <property type="nucleotide sequence ID" value="XM_017832987.1"/>
</dbReference>
<evidence type="ECO:0000313" key="4">
    <source>
        <dbReference type="Proteomes" id="UP000504624"/>
    </source>
</evidence>
<proteinExistence type="predicted"/>
<dbReference type="GO" id="GO:0038023">
    <property type="term" value="F:signaling receptor activity"/>
    <property type="evidence" value="ECO:0007669"/>
    <property type="project" value="InterPro"/>
</dbReference>
<dbReference type="InterPro" id="IPR036179">
    <property type="entry name" value="Ig-like_dom_sf"/>
</dbReference>
<dbReference type="SMART" id="SM00409">
    <property type="entry name" value="IG"/>
    <property type="match status" value="2"/>
</dbReference>
<dbReference type="GO" id="GO:0002250">
    <property type="term" value="P:adaptive immune response"/>
    <property type="evidence" value="ECO:0007669"/>
    <property type="project" value="InterPro"/>
</dbReference>
<organism evidence="4 5">
    <name type="scientific">Lepidothrix coronata</name>
    <name type="common">blue-crowned manakin</name>
    <dbReference type="NCBI Taxonomy" id="321398"/>
    <lineage>
        <taxon>Eukaryota</taxon>
        <taxon>Metazoa</taxon>
        <taxon>Chordata</taxon>
        <taxon>Craniata</taxon>
        <taxon>Vertebrata</taxon>
        <taxon>Euteleostomi</taxon>
        <taxon>Archelosauria</taxon>
        <taxon>Archosauria</taxon>
        <taxon>Dinosauria</taxon>
        <taxon>Saurischia</taxon>
        <taxon>Theropoda</taxon>
        <taxon>Coelurosauria</taxon>
        <taxon>Aves</taxon>
        <taxon>Neognathae</taxon>
        <taxon>Neoaves</taxon>
        <taxon>Telluraves</taxon>
        <taxon>Australaves</taxon>
        <taxon>Passeriformes</taxon>
        <taxon>Pipridae</taxon>
        <taxon>Lepidothrix</taxon>
    </lineage>
</organism>
<dbReference type="CDD" id="cd00099">
    <property type="entry name" value="IgV"/>
    <property type="match status" value="1"/>
</dbReference>
<feature type="chain" id="PRO_5026819482" evidence="2">
    <location>
        <begin position="27"/>
        <end position="333"/>
    </location>
</feature>
<keyword evidence="4" id="KW-1185">Reference proteome</keyword>
<sequence>MLWMSCLPTASLCLLLLPCFPAQTGGENEQSTDVLSVWEGDSISITCSISGLGEHLGMHLKSSRKTVNMIYFPKDNPPNISPDLAGRTECSREGRNYRTTLHNVQESDSNIYLCIEYVTVNGHHKILDGKRTMVVVRAKTGGALKQSPLYASPQQGQSVSITCVMNSSRGDEGIYLLRTHVQPESVLSVSNQSATRILPAFAERLEYSREGKQMVITLHNLRENDSDNYVCAEEVKHGKNTRLLSASGTMVLVKEGEQAYSQKACSNSSWVTYFLLSVVALLFCALVCCTLYHVNIKKYFQKKTPNVVYEDMSYSSRRNTLVRTNTYSRGSEA</sequence>
<dbReference type="InterPro" id="IPR013106">
    <property type="entry name" value="Ig_V-set"/>
</dbReference>
<dbReference type="SUPFAM" id="SSF48726">
    <property type="entry name" value="Immunoglobulin"/>
    <property type="match status" value="2"/>
</dbReference>
<keyword evidence="1" id="KW-0812">Transmembrane</keyword>
<accession>A0A6J0IR85</accession>